<keyword evidence="1" id="KW-0472">Membrane</keyword>
<evidence type="ECO:0000313" key="3">
    <source>
        <dbReference type="Proteomes" id="UP001195914"/>
    </source>
</evidence>
<keyword evidence="1" id="KW-1133">Transmembrane helix</keyword>
<evidence type="ECO:0000313" key="2">
    <source>
        <dbReference type="EMBL" id="KAK1935287.1"/>
    </source>
</evidence>
<sequence length="1195" mass="130558">MYYTDVFVGQTGNIVNLKDALNAVLNGFNSNDLTQLVHGLCLFMGYPSCLCSLKANVDKSLQDISKKLKEDSEAVQSCLSSQLDLNCSNCISENILCKCCVISCIKELPTQSKCKCVKNTSNSCQCSGTNGKCCKDFLSGLEACLSLLNLKTDLAVCNCKAPDCCNNGTCTNSKCNLCKPETSTITGLGLSRPNPVRLAKRLSDMLCGTRDQAGQTCKCGCGSGTKNTSCCCFCHNGCKTGKISVLCSKACPGCSAQHPQTGECGLKDFCKSINTIRVLVGSKEMTCCDGGKNCHCALDSGSKCSSSGCCVEQATSSNDHYQHSVKCMILRVVKFFKDFPLDASSPSKCSKICCELICVGKYCDFLKMFFDKGGQKSCGKCNGGPQKNCKGSTLQSQPSPNNCCNGTDGCKSGDCCLGCQECDAIKFRNALETLKLSSPCGQDLYRTLDAFIQYCREVLGPKANSTVKNAVTVAKKICTPNCKSTGGSCQCPSTSSPCKGCQHILQDPQLKVLLAGGYSSSYSSSASWKSLCSHKSGSGSPCSSCQDSSCPCQGSFPLYACPDNGCCEKCPKRLCAKIFLGMLPCLYYALKYLYDRCKGDWSSHKIINNNSSLHRFLRGMGYEIAKLDGTKKGGEILDSLKTLFTSSNGSEFKDLYEKSKKYFTSFPSRSLSSPGSLSPSTVRSMLLWLYGLRFQKHFSDLVSHSEFLCSPFGNSFNADAFCYYIHTCSFILPVAIISFIEDSSVQSLDSEFSKFFYPSDPSDLFEKFCEYSRKIFVALNFLCIQCKNGPSQAGWQSCWYGQKCAVEPLSSSSPSGCSSSCSGSKTYLCNSKGHSGKCSGSSHSSSSCPHPLMRFLCHSKPNSDSESYPFHLPGITPMGFESSNLSSTARDGLSLYAVLHVFCESGFYPLTRLVQFILCVSQRPPETLLELFAFFVKFKDSGVFTSKFADYVTGEPGFYSGSDLKNALENFIGSGSHSGNSHSADLKSLYDCPGQKGSGTSHPTCGKYLYPLTYNAYNNNIFIKDFLDTYLSIVCHYAPNFKEKLKDFYNEALTKSLKCCLSSSKCEKIVECPCALPFLYSFGFGFRSPKILNGTNKKSCSDFITQLGLVANGDLFTNLLEEIDNFLWSIRFPFFFGFLYVWFFVLSYFFYVILIKLDTVHTGSHLHLPRSFKILPSTLFSDASSKLKDLSYFTL</sequence>
<reference evidence="2" key="2">
    <citation type="submission" date="2021-05" db="EMBL/GenBank/DDBJ databases">
        <authorList>
            <person name="Pain A."/>
        </authorList>
    </citation>
    <scope>NUCLEOTIDE SEQUENCE</scope>
    <source>
        <strain evidence="2">1802A</strain>
    </source>
</reference>
<keyword evidence="3" id="KW-1185">Reference proteome</keyword>
<evidence type="ECO:0000256" key="1">
    <source>
        <dbReference type="SAM" id="Phobius"/>
    </source>
</evidence>
<proteinExistence type="predicted"/>
<gene>
    <name evidence="2" type="ORF">X943_001111</name>
</gene>
<accession>A0AAD9LH11</accession>
<keyword evidence="1" id="KW-0812">Transmembrane</keyword>
<feature type="transmembrane region" description="Helical" evidence="1">
    <location>
        <begin position="1132"/>
        <end position="1154"/>
    </location>
</feature>
<organism evidence="2 3">
    <name type="scientific">Babesia divergens</name>
    <dbReference type="NCBI Taxonomy" id="32595"/>
    <lineage>
        <taxon>Eukaryota</taxon>
        <taxon>Sar</taxon>
        <taxon>Alveolata</taxon>
        <taxon>Apicomplexa</taxon>
        <taxon>Aconoidasida</taxon>
        <taxon>Piroplasmida</taxon>
        <taxon>Babesiidae</taxon>
        <taxon>Babesia</taxon>
    </lineage>
</organism>
<name>A0AAD9LH11_BABDI</name>
<comment type="caution">
    <text evidence="2">The sequence shown here is derived from an EMBL/GenBank/DDBJ whole genome shotgun (WGS) entry which is preliminary data.</text>
</comment>
<dbReference type="AlphaFoldDB" id="A0AAD9LH11"/>
<dbReference type="EMBL" id="JAHBMH010000055">
    <property type="protein sequence ID" value="KAK1935287.1"/>
    <property type="molecule type" value="Genomic_DNA"/>
</dbReference>
<protein>
    <submittedName>
        <fullName evidence="2">Variant erythrocyte surface antigen-1 family protein</fullName>
    </submittedName>
</protein>
<dbReference type="Proteomes" id="UP001195914">
    <property type="component" value="Unassembled WGS sequence"/>
</dbReference>
<reference evidence="2" key="1">
    <citation type="journal article" date="2014" name="Nucleic Acids Res.">
        <title>The evolutionary dynamics of variant antigen genes in Babesia reveal a history of genomic innovation underlying host-parasite interaction.</title>
        <authorList>
            <person name="Jackson A.P."/>
            <person name="Otto T.D."/>
            <person name="Darby A."/>
            <person name="Ramaprasad A."/>
            <person name="Xia D."/>
            <person name="Echaide I.E."/>
            <person name="Farber M."/>
            <person name="Gahlot S."/>
            <person name="Gamble J."/>
            <person name="Gupta D."/>
            <person name="Gupta Y."/>
            <person name="Jackson L."/>
            <person name="Malandrin L."/>
            <person name="Malas T.B."/>
            <person name="Moussa E."/>
            <person name="Nair M."/>
            <person name="Reid A.J."/>
            <person name="Sanders M."/>
            <person name="Sharma J."/>
            <person name="Tracey A."/>
            <person name="Quail M.A."/>
            <person name="Weir W."/>
            <person name="Wastling J.M."/>
            <person name="Hall N."/>
            <person name="Willadsen P."/>
            <person name="Lingelbach K."/>
            <person name="Shiels B."/>
            <person name="Tait A."/>
            <person name="Berriman M."/>
            <person name="Allred D.R."/>
            <person name="Pain A."/>
        </authorList>
    </citation>
    <scope>NUCLEOTIDE SEQUENCE</scope>
    <source>
        <strain evidence="2">1802A</strain>
    </source>
</reference>